<feature type="domain" description="CCHC-type" evidence="3">
    <location>
        <begin position="44"/>
        <end position="58"/>
    </location>
</feature>
<keyword evidence="1" id="KW-0862">Zinc</keyword>
<dbReference type="InterPro" id="IPR042509">
    <property type="entry name" value="ZCCHC3"/>
</dbReference>
<dbReference type="InterPro" id="IPR036875">
    <property type="entry name" value="Znf_CCHC_sf"/>
</dbReference>
<dbReference type="AlphaFoldDB" id="A0A9J6EFS5"/>
<keyword evidence="1" id="KW-0863">Zinc-finger</keyword>
<reference evidence="4" key="2">
    <citation type="submission" date="2021-09" db="EMBL/GenBank/DDBJ databases">
        <authorList>
            <person name="Jia N."/>
            <person name="Wang J."/>
            <person name="Shi W."/>
            <person name="Du L."/>
            <person name="Sun Y."/>
            <person name="Zhan W."/>
            <person name="Jiang J."/>
            <person name="Wang Q."/>
            <person name="Zhang B."/>
            <person name="Ji P."/>
            <person name="Sakyi L.B."/>
            <person name="Cui X."/>
            <person name="Yuan T."/>
            <person name="Jiang B."/>
            <person name="Yang W."/>
            <person name="Lam T.T.-Y."/>
            <person name="Chang Q."/>
            <person name="Ding S."/>
            <person name="Wang X."/>
            <person name="Zhu J."/>
            <person name="Ruan X."/>
            <person name="Zhao L."/>
            <person name="Wei J."/>
            <person name="Que T."/>
            <person name="Du C."/>
            <person name="Cheng J."/>
            <person name="Dai P."/>
            <person name="Han X."/>
            <person name="Huang E."/>
            <person name="Gao Y."/>
            <person name="Liu J."/>
            <person name="Shao H."/>
            <person name="Ye R."/>
            <person name="Li L."/>
            <person name="Wei W."/>
            <person name="Wang X."/>
            <person name="Wang C."/>
            <person name="Huo Q."/>
            <person name="Li W."/>
            <person name="Guo W."/>
            <person name="Chen H."/>
            <person name="Chen S."/>
            <person name="Zhou L."/>
            <person name="Zhou L."/>
            <person name="Ni X."/>
            <person name="Tian J."/>
            <person name="Zhou Y."/>
            <person name="Sheng Y."/>
            <person name="Liu T."/>
            <person name="Pan Y."/>
            <person name="Xia L."/>
            <person name="Li J."/>
            <person name="Zhao F."/>
            <person name="Cao W."/>
        </authorList>
    </citation>
    <scope>NUCLEOTIDE SEQUENCE</scope>
    <source>
        <strain evidence="4">Rmic-2018</strain>
        <tissue evidence="4">Larvae</tissue>
    </source>
</reference>
<organism evidence="4 5">
    <name type="scientific">Rhipicephalus microplus</name>
    <name type="common">Cattle tick</name>
    <name type="synonym">Boophilus microplus</name>
    <dbReference type="NCBI Taxonomy" id="6941"/>
    <lineage>
        <taxon>Eukaryota</taxon>
        <taxon>Metazoa</taxon>
        <taxon>Ecdysozoa</taxon>
        <taxon>Arthropoda</taxon>
        <taxon>Chelicerata</taxon>
        <taxon>Arachnida</taxon>
        <taxon>Acari</taxon>
        <taxon>Parasitiformes</taxon>
        <taxon>Ixodida</taxon>
        <taxon>Ixodoidea</taxon>
        <taxon>Ixodidae</taxon>
        <taxon>Rhipicephalinae</taxon>
        <taxon>Rhipicephalus</taxon>
        <taxon>Boophilus</taxon>
    </lineage>
</organism>
<dbReference type="InterPro" id="IPR001878">
    <property type="entry name" value="Znf_CCHC"/>
</dbReference>
<dbReference type="PANTHER" id="PTHR22639">
    <property type="entry name" value="GAG-RELATED PROTEIN"/>
    <property type="match status" value="1"/>
</dbReference>
<dbReference type="VEuPathDB" id="VectorBase:LOC119187312"/>
<gene>
    <name evidence="4" type="ORF">HPB51_008014</name>
</gene>
<sequence length="395" mass="42917">MKTFVRLSLRTGTSTKRRVSGGVFKVRVTGELALVVVPGRAMQCLRCHGTGHVRRDCKVLLCSKCRLYGHVYEDCVRTYASATGLPKTNEHEELMDVAEAEEAARGSDEICKSTATPDAPVQYGSEALKKDDGDAGKGVVPLLRHSADELAAKAKVTAGATGNQPAPRISNLKGTPEPQLEKGCVQTRSTASVASKRPDTQTTNDGSPVATTGVEEPPAKTPPGRRPSIQPRPNVQATSAAATLSRTGKSHQQRWRATPVLLPYSHGLDAGGRPPLCVRCRATGYIRREWRVPRCGLCRSFGHDETQCVAIYANLTCFVRSKAMEEHFMNQADAEKTVKGGATNQQTTPTSSRTPAFMQSATQHVRKIIKARRMPNLPMNDYKIIIRLLNGFNVS</sequence>
<dbReference type="GO" id="GO:0003690">
    <property type="term" value="F:double-stranded DNA binding"/>
    <property type="evidence" value="ECO:0007669"/>
    <property type="project" value="InterPro"/>
</dbReference>
<dbReference type="SUPFAM" id="SSF57756">
    <property type="entry name" value="Retrovirus zinc finger-like domains"/>
    <property type="match status" value="1"/>
</dbReference>
<feature type="compositionally biased region" description="Polar residues" evidence="2">
    <location>
        <begin position="231"/>
        <end position="247"/>
    </location>
</feature>
<dbReference type="GO" id="GO:0002218">
    <property type="term" value="P:activation of innate immune response"/>
    <property type="evidence" value="ECO:0007669"/>
    <property type="project" value="InterPro"/>
</dbReference>
<feature type="region of interest" description="Disordered" evidence="2">
    <location>
        <begin position="156"/>
        <end position="255"/>
    </location>
</feature>
<protein>
    <recommendedName>
        <fullName evidence="3">CCHC-type domain-containing protein</fullName>
    </recommendedName>
</protein>
<dbReference type="SMART" id="SM00343">
    <property type="entry name" value="ZnF_C2HC"/>
    <property type="match status" value="3"/>
</dbReference>
<comment type="caution">
    <text evidence="4">The sequence shown here is derived from an EMBL/GenBank/DDBJ whole genome shotgun (WGS) entry which is preliminary data.</text>
</comment>
<dbReference type="GO" id="GO:0008270">
    <property type="term" value="F:zinc ion binding"/>
    <property type="evidence" value="ECO:0007669"/>
    <property type="project" value="UniProtKB-KW"/>
</dbReference>
<name>A0A9J6EFS5_RHIMP</name>
<evidence type="ECO:0000256" key="2">
    <source>
        <dbReference type="SAM" id="MobiDB-lite"/>
    </source>
</evidence>
<proteinExistence type="predicted"/>
<reference evidence="4" key="1">
    <citation type="journal article" date="2020" name="Cell">
        <title>Large-Scale Comparative Analyses of Tick Genomes Elucidate Their Genetic Diversity and Vector Capacities.</title>
        <authorList>
            <consortium name="Tick Genome and Microbiome Consortium (TIGMIC)"/>
            <person name="Jia N."/>
            <person name="Wang J."/>
            <person name="Shi W."/>
            <person name="Du L."/>
            <person name="Sun Y."/>
            <person name="Zhan W."/>
            <person name="Jiang J.F."/>
            <person name="Wang Q."/>
            <person name="Zhang B."/>
            <person name="Ji P."/>
            <person name="Bell-Sakyi L."/>
            <person name="Cui X.M."/>
            <person name="Yuan T.T."/>
            <person name="Jiang B.G."/>
            <person name="Yang W.F."/>
            <person name="Lam T.T."/>
            <person name="Chang Q.C."/>
            <person name="Ding S.J."/>
            <person name="Wang X.J."/>
            <person name="Zhu J.G."/>
            <person name="Ruan X.D."/>
            <person name="Zhao L."/>
            <person name="Wei J.T."/>
            <person name="Ye R.Z."/>
            <person name="Que T.C."/>
            <person name="Du C.H."/>
            <person name="Zhou Y.H."/>
            <person name="Cheng J.X."/>
            <person name="Dai P.F."/>
            <person name="Guo W.B."/>
            <person name="Han X.H."/>
            <person name="Huang E.J."/>
            <person name="Li L.F."/>
            <person name="Wei W."/>
            <person name="Gao Y.C."/>
            <person name="Liu J.Z."/>
            <person name="Shao H.Z."/>
            <person name="Wang X."/>
            <person name="Wang C.C."/>
            <person name="Yang T.C."/>
            <person name="Huo Q.B."/>
            <person name="Li W."/>
            <person name="Chen H.Y."/>
            <person name="Chen S.E."/>
            <person name="Zhou L.G."/>
            <person name="Ni X.B."/>
            <person name="Tian J.H."/>
            <person name="Sheng Y."/>
            <person name="Liu T."/>
            <person name="Pan Y.S."/>
            <person name="Xia L.Y."/>
            <person name="Li J."/>
            <person name="Zhao F."/>
            <person name="Cao W.C."/>
        </authorList>
    </citation>
    <scope>NUCLEOTIDE SEQUENCE</scope>
    <source>
        <strain evidence="4">Rmic-2018</strain>
    </source>
</reference>
<feature type="compositionally biased region" description="Polar residues" evidence="2">
    <location>
        <begin position="200"/>
        <end position="210"/>
    </location>
</feature>
<dbReference type="VEuPathDB" id="VectorBase:LOC119160946"/>
<keyword evidence="1" id="KW-0479">Metal-binding</keyword>
<dbReference type="Proteomes" id="UP000821866">
    <property type="component" value="Chromosome 2"/>
</dbReference>
<dbReference type="GO" id="GO:0003723">
    <property type="term" value="F:RNA binding"/>
    <property type="evidence" value="ECO:0007669"/>
    <property type="project" value="InterPro"/>
</dbReference>
<dbReference type="EMBL" id="JABSTU010000004">
    <property type="protein sequence ID" value="KAH8033148.1"/>
    <property type="molecule type" value="Genomic_DNA"/>
</dbReference>
<evidence type="ECO:0000259" key="3">
    <source>
        <dbReference type="PROSITE" id="PS50158"/>
    </source>
</evidence>
<dbReference type="Gene3D" id="4.10.60.10">
    <property type="entry name" value="Zinc finger, CCHC-type"/>
    <property type="match status" value="1"/>
</dbReference>
<dbReference type="PANTHER" id="PTHR22639:SF3">
    <property type="entry name" value="ZINC FINGER CCHC DOMAIN-CONTAINING PROTEIN 3"/>
    <property type="match status" value="1"/>
</dbReference>
<evidence type="ECO:0000313" key="5">
    <source>
        <dbReference type="Proteomes" id="UP000821866"/>
    </source>
</evidence>
<evidence type="ECO:0000256" key="1">
    <source>
        <dbReference type="PROSITE-ProRule" id="PRU00047"/>
    </source>
</evidence>
<dbReference type="PROSITE" id="PS50158">
    <property type="entry name" value="ZF_CCHC"/>
    <property type="match status" value="1"/>
</dbReference>
<keyword evidence="5" id="KW-1185">Reference proteome</keyword>
<accession>A0A9J6EFS5</accession>
<evidence type="ECO:0000313" key="4">
    <source>
        <dbReference type="EMBL" id="KAH8033148.1"/>
    </source>
</evidence>